<dbReference type="RefSeq" id="WP_204465310.1">
    <property type="nucleotide sequence ID" value="NZ_JAFBCV010000003.1"/>
</dbReference>
<reference evidence="1" key="1">
    <citation type="submission" date="2021-01" db="EMBL/GenBank/DDBJ databases">
        <title>Genomic Encyclopedia of Type Strains, Phase IV (KMG-IV): sequencing the most valuable type-strain genomes for metagenomic binning, comparative biology and taxonomic classification.</title>
        <authorList>
            <person name="Goeker M."/>
        </authorList>
    </citation>
    <scope>NUCLEOTIDE SEQUENCE</scope>
    <source>
        <strain evidence="1">DSM 21943</strain>
    </source>
</reference>
<comment type="caution">
    <text evidence="1">The sequence shown here is derived from an EMBL/GenBank/DDBJ whole genome shotgun (WGS) entry which is preliminary data.</text>
</comment>
<evidence type="ECO:0000313" key="1">
    <source>
        <dbReference type="EMBL" id="MBM7838174.1"/>
    </source>
</evidence>
<dbReference type="Pfam" id="PF03885">
    <property type="entry name" value="DUF327"/>
    <property type="match status" value="1"/>
</dbReference>
<dbReference type="Proteomes" id="UP001179280">
    <property type="component" value="Unassembled WGS sequence"/>
</dbReference>
<dbReference type="EMBL" id="JAFBCV010000003">
    <property type="protein sequence ID" value="MBM7838174.1"/>
    <property type="molecule type" value="Genomic_DNA"/>
</dbReference>
<dbReference type="InterPro" id="IPR005585">
    <property type="entry name" value="DUF327"/>
</dbReference>
<sequence length="145" mass="16820">MIDIERTQKNHLNQTNFVPKKTVGTKAFKSSFNQAMHVHSKQTFSDRIEDLLEDGKRLAQSRTAGDLKNYRAKVRACLDYLVNEGLELERTTSMASGRFKHHQLVKTIDYELEALTKDVFNQQKTEFDLLKRIGELQGLIIQFYV</sequence>
<dbReference type="SUPFAM" id="SSF158397">
    <property type="entry name" value="TM1646-like"/>
    <property type="match status" value="1"/>
</dbReference>
<dbReference type="Gene3D" id="1.20.120.490">
    <property type="entry name" value="Hypothetical protein TM1646-like domain"/>
    <property type="match status" value="1"/>
</dbReference>
<gene>
    <name evidence="1" type="ORF">JOC54_001405</name>
</gene>
<proteinExistence type="predicted"/>
<keyword evidence="2" id="KW-1185">Reference proteome</keyword>
<dbReference type="InterPro" id="IPR024042">
    <property type="entry name" value="TM1646-like_dom_sf"/>
</dbReference>
<organism evidence="1 2">
    <name type="scientific">Shouchella xiaoxiensis</name>
    <dbReference type="NCBI Taxonomy" id="766895"/>
    <lineage>
        <taxon>Bacteria</taxon>
        <taxon>Bacillati</taxon>
        <taxon>Bacillota</taxon>
        <taxon>Bacilli</taxon>
        <taxon>Bacillales</taxon>
        <taxon>Bacillaceae</taxon>
        <taxon>Shouchella</taxon>
    </lineage>
</organism>
<evidence type="ECO:0000313" key="2">
    <source>
        <dbReference type="Proteomes" id="UP001179280"/>
    </source>
</evidence>
<accession>A0ABS2SRN3</accession>
<name>A0ABS2SRN3_9BACI</name>
<protein>
    <submittedName>
        <fullName evidence="1">Uncharacterized protein YaaR (DUF327 family)</fullName>
    </submittedName>
</protein>